<dbReference type="Proteomes" id="UP001055811">
    <property type="component" value="Linkage Group LG07"/>
</dbReference>
<sequence>MKFNVQKILLMLHNLLLIGYQNRTPQSPRSSCLIKNKNLKIVANQLHRKLLPPPTCVAGHPFPSLPTHTHYPFALNFQPLSCSERKDTNPSIYIHTHIPSRNTHKLQYPEVEMHRYNAWLPPPVADATKKEKESFAGVVSSVKESYIAGDPESVYSTLKWISVIDLFVKAKSEVSLEDVVTLVEFGLQVFHSSQDKLYAQVRWGNVLVSLLNKFRKKLTLKVDWRPFYDTLIQTHFTRNTGPEGWRIRQRHFETVTSLVRSCRRFFPPNSAHEIWTEFKSLLENPWHNSSFEGSGFVRLFLPTNLDNQDFYSREWIDACILQWDSIPNCQFWNSQWAAIMARVIKNYKSKNWEDLLPEIFSRFLNMFEVPVASGGGSYPFSIDVPRNTRFLFSNRSQTPSKAIAKSIVYLLKPGSLAQIHFEKLVNLLEQYYHPSNGGRWTYSLERFLFHLVYTFQKRLQREKENPDTQTEFCLGQPERESFVTTVLKLIDRGQYSKNEHLSETVAAATSILSYVEPSLVLPFLVSRFHMALETMTATHQLKTAVTSVAFSGRSLFFMSLSSSSMETDDVNDADMFRDLLMISLTNALLGMDANDPPKTLATMQLIGSIFSNMATLDDDTDNLSFMPAERFSEWLDEFLCRLFSLLQHLEPSSVLNEDVHSPATSGTFLVEDGPQYFCMLEILFGRLSRSLYNQAIKKVSKFLKTNILPGAIAEVGLLCCACIHSNPELAINHLVEPLLSSVISSLKGSPLTGFGGSGNFTTQSLNKARATLSPALETSIDYQLKVLSIAISYGGPSLLQYKDRFKEAIHSAFESPSWKVNIAGDQVLRSLLGSLVLYYPVDQYKSVSRDSPLTPLEEWISNKDFSNNEAFTGPKWHIPNEEEIQFANELLKLHLESALDELLKICQDNIHTDPGNEKDHLKVTLLRIDSSLQGVLSCLPDFIPSFKNGKVENPPFLIAGATGSSVGSTKLREKAANIVHIASKYLLEKKSDDSILLLLLIRIIEALGNYGSSEYEEWTNHRQAWKLESVAIIEPPVNFIVPSRSKGKKRPRWALIDKAYMHNTWRTSQSSYHLFRTIKNVSPSDSVNLLLDDLLNLSVHSYDTVRTLAGRSLVKMIKRWPSLIAKCVNTLTENLRNASTPEYTVLGSCAVLGTQTVLKHLTLEPKSFSSFLLGILLSSHHESLKSQKAINELFVKYNIYFSGISRNIFWKSEDHSGTDFAALVSEIGSMSFESTNLHWRYNLMANRVLLLLAMSSRNEPNLSSKILSESAGHFLKNLKSQLPQTRILAISALNMLLKESPYKLSTEKQSQENIKSSLEGTLSNIFQEEGFFSETFDSLANVHIISDSENSSSRTGHGNSSFQSLADKSITRFYFDFSSSWPRTPTWISFFGSDTFYSSFARIFKRLVQECGTPVLHSLKSALDEFVNAKERSKQCVAAEAFAGLLHADVIGLVEAWDSWMMVQLHNILLSPSVESIPEWAACIRYAVTGKGKYGTKVPLLRQRILDCLIEPLPQTVTTTIVAKRYSFLSAALIEVSPPRMPLSEVELHHKLLQELLDKMSHPTAHVREAIAIALSVLCSNIRLHASFNTDYEKGKTVNEKNGGSWDRILQERACELVVAIQNANPSDNLEKLSDTNAVSGSDSNSPDDVQWMETLFHFIISLMKSGRSAFLLDVLVGFLYPVISLQETSNKDLSTLAKAAFELLKWRIFPDVHLRKAVSILLSSAEDPNWRTRSATLTFLRSFMYRHTFILSNDEKQKIWKTVEKLLTDNQVEVREHAAAVLAGLMKGEDGELSKNFRERAYTEATKLQKRRKQRSSSTGPSIASVHGCVLALVACVLSVPYDMPSWLPEHATLLARFVGEPSPVKSTVTKAVAEFRRTHADTWSVQKDSFTEEQLEVLADTSSSSSYFA</sequence>
<evidence type="ECO:0000313" key="2">
    <source>
        <dbReference type="Proteomes" id="UP001055811"/>
    </source>
</evidence>
<accession>A0ACB9AGA7</accession>
<name>A0ACB9AGA7_CICIN</name>
<evidence type="ECO:0000313" key="1">
    <source>
        <dbReference type="EMBL" id="KAI3708743.1"/>
    </source>
</evidence>
<dbReference type="EMBL" id="CM042015">
    <property type="protein sequence ID" value="KAI3708743.1"/>
    <property type="molecule type" value="Genomic_DNA"/>
</dbReference>
<gene>
    <name evidence="1" type="ORF">L2E82_38158</name>
</gene>
<proteinExistence type="predicted"/>
<organism evidence="1 2">
    <name type="scientific">Cichorium intybus</name>
    <name type="common">Chicory</name>
    <dbReference type="NCBI Taxonomy" id="13427"/>
    <lineage>
        <taxon>Eukaryota</taxon>
        <taxon>Viridiplantae</taxon>
        <taxon>Streptophyta</taxon>
        <taxon>Embryophyta</taxon>
        <taxon>Tracheophyta</taxon>
        <taxon>Spermatophyta</taxon>
        <taxon>Magnoliopsida</taxon>
        <taxon>eudicotyledons</taxon>
        <taxon>Gunneridae</taxon>
        <taxon>Pentapetalae</taxon>
        <taxon>asterids</taxon>
        <taxon>campanulids</taxon>
        <taxon>Asterales</taxon>
        <taxon>Asteraceae</taxon>
        <taxon>Cichorioideae</taxon>
        <taxon>Cichorieae</taxon>
        <taxon>Cichoriinae</taxon>
        <taxon>Cichorium</taxon>
    </lineage>
</organism>
<reference evidence="2" key="1">
    <citation type="journal article" date="2022" name="Mol. Ecol. Resour.">
        <title>The genomes of chicory, endive, great burdock and yacon provide insights into Asteraceae palaeo-polyploidization history and plant inulin production.</title>
        <authorList>
            <person name="Fan W."/>
            <person name="Wang S."/>
            <person name="Wang H."/>
            <person name="Wang A."/>
            <person name="Jiang F."/>
            <person name="Liu H."/>
            <person name="Zhao H."/>
            <person name="Xu D."/>
            <person name="Zhang Y."/>
        </authorList>
    </citation>
    <scope>NUCLEOTIDE SEQUENCE [LARGE SCALE GENOMIC DNA]</scope>
    <source>
        <strain evidence="2">cv. Punajuju</strain>
    </source>
</reference>
<protein>
    <submittedName>
        <fullName evidence="1">Uncharacterized protein</fullName>
    </submittedName>
</protein>
<keyword evidence="2" id="KW-1185">Reference proteome</keyword>
<comment type="caution">
    <text evidence="1">The sequence shown here is derived from an EMBL/GenBank/DDBJ whole genome shotgun (WGS) entry which is preliminary data.</text>
</comment>
<reference evidence="1 2" key="2">
    <citation type="journal article" date="2022" name="Mol. Ecol. Resour.">
        <title>The genomes of chicory, endive, great burdock and yacon provide insights into Asteraceae paleo-polyploidization history and plant inulin production.</title>
        <authorList>
            <person name="Fan W."/>
            <person name="Wang S."/>
            <person name="Wang H."/>
            <person name="Wang A."/>
            <person name="Jiang F."/>
            <person name="Liu H."/>
            <person name="Zhao H."/>
            <person name="Xu D."/>
            <person name="Zhang Y."/>
        </authorList>
    </citation>
    <scope>NUCLEOTIDE SEQUENCE [LARGE SCALE GENOMIC DNA]</scope>
    <source>
        <strain evidence="2">cv. Punajuju</strain>
        <tissue evidence="1">Leaves</tissue>
    </source>
</reference>